<dbReference type="CDD" id="cd06433">
    <property type="entry name" value="GT_2_WfgS_like"/>
    <property type="match status" value="1"/>
</dbReference>
<dbReference type="Pfam" id="PF00535">
    <property type="entry name" value="Glycos_transf_2"/>
    <property type="match status" value="1"/>
</dbReference>
<evidence type="ECO:0000313" key="3">
    <source>
        <dbReference type="Proteomes" id="UP000703590"/>
    </source>
</evidence>
<evidence type="ECO:0000259" key="1">
    <source>
        <dbReference type="Pfam" id="PF00535"/>
    </source>
</evidence>
<keyword evidence="3" id="KW-1185">Reference proteome</keyword>
<sequence>MTFFPKITIVTVTYNAEAYLEQTIQSVLGQNYPNLEYIIIDGASTDGTVDIIKKYEKQIAYWVSEPDDGIYYAMNKGIDAATGEWINFMNAGDSFYCSSTLLDVARFMKEAIEVVYGGASLLGQDGVVGGYHAPRPMESAWEGSYCNHQALFVRLEKMRLLKFDTFYKIAAEKKLFLQLFLQQCRYKKLDTPLVNFQISEDSVSKKQKIKDSVEMLHILASLAPSAQMLFSHEHYARLQSYASENSCLASAGRLALSRELSILYAKASSVAKCCQRIVFYGYGSVAKMIEHLFVDNTILIVDSCLENSGTNHPVYSPDAIKDLIYDGILITALGREEEISNALMLSHGVPSEKIFTL</sequence>
<accession>A0ABS2WS21</accession>
<dbReference type="PANTHER" id="PTHR22916">
    <property type="entry name" value="GLYCOSYLTRANSFERASE"/>
    <property type="match status" value="1"/>
</dbReference>
<reference evidence="3" key="1">
    <citation type="submission" date="2021-02" db="EMBL/GenBank/DDBJ databases">
        <title>Sulfurospirillum tamanensis sp. nov.</title>
        <authorList>
            <person name="Merkel A.Y."/>
        </authorList>
    </citation>
    <scope>NUCLEOTIDE SEQUENCE [LARGE SCALE GENOMIC DNA]</scope>
    <source>
        <strain evidence="3">T05b</strain>
    </source>
</reference>
<dbReference type="InterPro" id="IPR001173">
    <property type="entry name" value="Glyco_trans_2-like"/>
</dbReference>
<reference evidence="2 3" key="2">
    <citation type="submission" date="2021-02" db="EMBL/GenBank/DDBJ databases">
        <title>Sulfurospirillum tamanensis sp. nov.</title>
        <authorList>
            <person name="Frolova A."/>
            <person name="Merkel A."/>
            <person name="Slobodkin A."/>
        </authorList>
    </citation>
    <scope>NUCLEOTIDE SEQUENCE [LARGE SCALE GENOMIC DNA]</scope>
    <source>
        <strain evidence="2 3">T05b</strain>
    </source>
</reference>
<dbReference type="Gene3D" id="3.90.550.10">
    <property type="entry name" value="Spore Coat Polysaccharide Biosynthesis Protein SpsA, Chain A"/>
    <property type="match status" value="1"/>
</dbReference>
<name>A0ABS2WS21_9BACT</name>
<feature type="domain" description="Glycosyltransferase 2-like" evidence="1">
    <location>
        <begin position="8"/>
        <end position="117"/>
    </location>
</feature>
<dbReference type="Proteomes" id="UP000703590">
    <property type="component" value="Unassembled WGS sequence"/>
</dbReference>
<protein>
    <submittedName>
        <fullName evidence="2">Glycosyltransferase</fullName>
    </submittedName>
</protein>
<dbReference type="Gene3D" id="3.40.50.720">
    <property type="entry name" value="NAD(P)-binding Rossmann-like Domain"/>
    <property type="match status" value="1"/>
</dbReference>
<gene>
    <name evidence="2" type="ORF">JWV37_06745</name>
</gene>
<comment type="caution">
    <text evidence="2">The sequence shown here is derived from an EMBL/GenBank/DDBJ whole genome shotgun (WGS) entry which is preliminary data.</text>
</comment>
<dbReference type="InterPro" id="IPR029044">
    <property type="entry name" value="Nucleotide-diphossugar_trans"/>
</dbReference>
<dbReference type="RefSeq" id="WP_205459022.1">
    <property type="nucleotide sequence ID" value="NZ_JAFHKK010000012.1"/>
</dbReference>
<proteinExistence type="predicted"/>
<organism evidence="2 3">
    <name type="scientific">Sulfurospirillum tamanense</name>
    <dbReference type="NCBI Taxonomy" id="2813362"/>
    <lineage>
        <taxon>Bacteria</taxon>
        <taxon>Pseudomonadati</taxon>
        <taxon>Campylobacterota</taxon>
        <taxon>Epsilonproteobacteria</taxon>
        <taxon>Campylobacterales</taxon>
        <taxon>Sulfurospirillaceae</taxon>
        <taxon>Sulfurospirillum</taxon>
    </lineage>
</organism>
<dbReference type="SUPFAM" id="SSF53448">
    <property type="entry name" value="Nucleotide-diphospho-sugar transferases"/>
    <property type="match status" value="1"/>
</dbReference>
<dbReference type="EMBL" id="JAFHKK010000012">
    <property type="protein sequence ID" value="MBN2964471.1"/>
    <property type="molecule type" value="Genomic_DNA"/>
</dbReference>
<dbReference type="PANTHER" id="PTHR22916:SF3">
    <property type="entry name" value="UDP-GLCNAC:BETAGAL BETA-1,3-N-ACETYLGLUCOSAMINYLTRANSFERASE-LIKE PROTEIN 1"/>
    <property type="match status" value="1"/>
</dbReference>
<evidence type="ECO:0000313" key="2">
    <source>
        <dbReference type="EMBL" id="MBN2964471.1"/>
    </source>
</evidence>